<keyword evidence="2 7" id="KW-0813">Transport</keyword>
<dbReference type="CDD" id="cd06261">
    <property type="entry name" value="TM_PBP2"/>
    <property type="match status" value="1"/>
</dbReference>
<keyword evidence="3" id="KW-1003">Cell membrane</keyword>
<evidence type="ECO:0000259" key="8">
    <source>
        <dbReference type="PROSITE" id="PS50928"/>
    </source>
</evidence>
<evidence type="ECO:0000256" key="3">
    <source>
        <dbReference type="ARBA" id="ARBA00022475"/>
    </source>
</evidence>
<dbReference type="PANTHER" id="PTHR43163:SF9">
    <property type="entry name" value="ABC TRANSPORTER PERMEASE PROTEIN"/>
    <property type="match status" value="1"/>
</dbReference>
<keyword evidence="4 7" id="KW-0812">Transmembrane</keyword>
<feature type="transmembrane region" description="Helical" evidence="7">
    <location>
        <begin position="12"/>
        <end position="34"/>
    </location>
</feature>
<keyword evidence="5 7" id="KW-1133">Transmembrane helix</keyword>
<dbReference type="Gene3D" id="1.10.3720.10">
    <property type="entry name" value="MetI-like"/>
    <property type="match status" value="1"/>
</dbReference>
<dbReference type="Pfam" id="PF00528">
    <property type="entry name" value="BPD_transp_1"/>
    <property type="match status" value="1"/>
</dbReference>
<comment type="subcellular location">
    <subcellularLocation>
        <location evidence="1 7">Cell membrane</location>
        <topology evidence="1 7">Multi-pass membrane protein</topology>
    </subcellularLocation>
</comment>
<keyword evidence="10" id="KW-1185">Reference proteome</keyword>
<dbReference type="AlphaFoldDB" id="A0A9W6W5I5"/>
<dbReference type="Proteomes" id="UP001165074">
    <property type="component" value="Unassembled WGS sequence"/>
</dbReference>
<evidence type="ECO:0000256" key="7">
    <source>
        <dbReference type="RuleBase" id="RU363032"/>
    </source>
</evidence>
<comment type="caution">
    <text evidence="9">The sequence shown here is derived from an EMBL/GenBank/DDBJ whole genome shotgun (WGS) entry which is preliminary data.</text>
</comment>
<dbReference type="GO" id="GO:0005886">
    <property type="term" value="C:plasma membrane"/>
    <property type="evidence" value="ECO:0007669"/>
    <property type="project" value="UniProtKB-SubCell"/>
</dbReference>
<dbReference type="InterPro" id="IPR000515">
    <property type="entry name" value="MetI-like"/>
</dbReference>
<evidence type="ECO:0000313" key="9">
    <source>
        <dbReference type="EMBL" id="GLY90081.1"/>
    </source>
</evidence>
<dbReference type="PROSITE" id="PS50928">
    <property type="entry name" value="ABC_TM1"/>
    <property type="match status" value="1"/>
</dbReference>
<reference evidence="9" key="1">
    <citation type="submission" date="2023-03" db="EMBL/GenBank/DDBJ databases">
        <title>Actinoallomurus iriomotensis NBRC 103684.</title>
        <authorList>
            <person name="Ichikawa N."/>
            <person name="Sato H."/>
            <person name="Tonouchi N."/>
        </authorList>
    </citation>
    <scope>NUCLEOTIDE SEQUENCE</scope>
    <source>
        <strain evidence="9">NBRC 103684</strain>
    </source>
</reference>
<sequence length="325" mass="33763">MLREGLVVLRRCLGRMVIAVAGASLAYFAATLALDPRASMESRSPRPPRAAVSARLASLGLDDRVPPARRYAAWASRVARGDFGATLDGMPVRGELLRRAGASLRLVAAGGGVGWAGGVLLGAVGASRPRGVLDRLITAGALVTMAVPAFALAVLLQTAAQGVNAWTGAPVFAWTGEYTPGAAGSAADRLRHLLLPATVLALGQAAMCARYQRGLMLDALSSDWLRAALARGLRRRTVLRRHALRVTLAPMTTFAAYGFAALLTGTAVTEKTFAWHGLGEWLIDSIAADDVNAVAACGCATAMTVALVGLLADLAHPALDPRARS</sequence>
<keyword evidence="6 7" id="KW-0472">Membrane</keyword>
<organism evidence="9 10">
    <name type="scientific">Actinoallomurus iriomotensis</name>
    <dbReference type="NCBI Taxonomy" id="478107"/>
    <lineage>
        <taxon>Bacteria</taxon>
        <taxon>Bacillati</taxon>
        <taxon>Actinomycetota</taxon>
        <taxon>Actinomycetes</taxon>
        <taxon>Streptosporangiales</taxon>
        <taxon>Thermomonosporaceae</taxon>
        <taxon>Actinoallomurus</taxon>
    </lineage>
</organism>
<feature type="transmembrane region" description="Helical" evidence="7">
    <location>
        <begin position="243"/>
        <end position="263"/>
    </location>
</feature>
<gene>
    <name evidence="9" type="ORF">Airi02_080100</name>
</gene>
<evidence type="ECO:0000256" key="6">
    <source>
        <dbReference type="ARBA" id="ARBA00023136"/>
    </source>
</evidence>
<dbReference type="GO" id="GO:0055085">
    <property type="term" value="P:transmembrane transport"/>
    <property type="evidence" value="ECO:0007669"/>
    <property type="project" value="InterPro"/>
</dbReference>
<comment type="similarity">
    <text evidence="7">Belongs to the binding-protein-dependent transport system permease family.</text>
</comment>
<evidence type="ECO:0000256" key="2">
    <source>
        <dbReference type="ARBA" id="ARBA00022448"/>
    </source>
</evidence>
<name>A0A9W6W5I5_9ACTN</name>
<dbReference type="PANTHER" id="PTHR43163">
    <property type="entry name" value="DIPEPTIDE TRANSPORT SYSTEM PERMEASE PROTEIN DPPB-RELATED"/>
    <property type="match status" value="1"/>
</dbReference>
<accession>A0A9W6W5I5</accession>
<feature type="transmembrane region" description="Helical" evidence="7">
    <location>
        <begin position="102"/>
        <end position="124"/>
    </location>
</feature>
<feature type="transmembrane region" description="Helical" evidence="7">
    <location>
        <begin position="136"/>
        <end position="156"/>
    </location>
</feature>
<dbReference type="EMBL" id="BSTK01000015">
    <property type="protein sequence ID" value="GLY90081.1"/>
    <property type="molecule type" value="Genomic_DNA"/>
</dbReference>
<evidence type="ECO:0000256" key="1">
    <source>
        <dbReference type="ARBA" id="ARBA00004651"/>
    </source>
</evidence>
<evidence type="ECO:0000313" key="10">
    <source>
        <dbReference type="Proteomes" id="UP001165074"/>
    </source>
</evidence>
<evidence type="ECO:0000256" key="5">
    <source>
        <dbReference type="ARBA" id="ARBA00022989"/>
    </source>
</evidence>
<evidence type="ECO:0000256" key="4">
    <source>
        <dbReference type="ARBA" id="ARBA00022692"/>
    </source>
</evidence>
<protein>
    <submittedName>
        <fullName evidence="9">Peptide transport permease protein</fullName>
    </submittedName>
</protein>
<dbReference type="InterPro" id="IPR035906">
    <property type="entry name" value="MetI-like_sf"/>
</dbReference>
<proteinExistence type="inferred from homology"/>
<feature type="domain" description="ABC transmembrane type-1" evidence="8">
    <location>
        <begin position="100"/>
        <end position="312"/>
    </location>
</feature>
<dbReference type="SUPFAM" id="SSF161098">
    <property type="entry name" value="MetI-like"/>
    <property type="match status" value="1"/>
</dbReference>
<feature type="transmembrane region" description="Helical" evidence="7">
    <location>
        <begin position="293"/>
        <end position="315"/>
    </location>
</feature>